<feature type="domain" description="Mannosylglycerate hydrolase MGH1-like glycoside hydrolase" evidence="2">
    <location>
        <begin position="10"/>
        <end position="62"/>
    </location>
</feature>
<name>A0A2T5C413_9BACT</name>
<dbReference type="Pfam" id="PF03633">
    <property type="entry name" value="Glyco_hydro_65C"/>
    <property type="match status" value="1"/>
</dbReference>
<dbReference type="InterPro" id="IPR005194">
    <property type="entry name" value="Glyco_hydro_65_C"/>
</dbReference>
<feature type="domain" description="Glycoside hydrolase family 65 C-terminal" evidence="1">
    <location>
        <begin position="77"/>
        <end position="135"/>
    </location>
</feature>
<proteinExistence type="predicted"/>
<protein>
    <submittedName>
        <fullName evidence="3">Uncharacterized protein</fullName>
    </submittedName>
</protein>
<organism evidence="3 4">
    <name type="scientific">Mangrovibacterium marinum</name>
    <dbReference type="NCBI Taxonomy" id="1639118"/>
    <lineage>
        <taxon>Bacteria</taxon>
        <taxon>Pseudomonadati</taxon>
        <taxon>Bacteroidota</taxon>
        <taxon>Bacteroidia</taxon>
        <taxon>Marinilabiliales</taxon>
        <taxon>Prolixibacteraceae</taxon>
        <taxon>Mangrovibacterium</taxon>
    </lineage>
</organism>
<dbReference type="GO" id="GO:0005975">
    <property type="term" value="P:carbohydrate metabolic process"/>
    <property type="evidence" value="ECO:0007669"/>
    <property type="project" value="InterPro"/>
</dbReference>
<evidence type="ECO:0000313" key="4">
    <source>
        <dbReference type="Proteomes" id="UP000243525"/>
    </source>
</evidence>
<dbReference type="RefSeq" id="WP_211316046.1">
    <property type="nucleotide sequence ID" value="NZ_QAAD01000004.1"/>
</dbReference>
<evidence type="ECO:0000259" key="2">
    <source>
        <dbReference type="Pfam" id="PF22422"/>
    </source>
</evidence>
<reference evidence="3 4" key="1">
    <citation type="submission" date="2018-04" db="EMBL/GenBank/DDBJ databases">
        <title>Genomic Encyclopedia of Archaeal and Bacterial Type Strains, Phase II (KMG-II): from individual species to whole genera.</title>
        <authorList>
            <person name="Goeker M."/>
        </authorList>
    </citation>
    <scope>NUCLEOTIDE SEQUENCE [LARGE SCALE GENOMIC DNA]</scope>
    <source>
        <strain evidence="3 4">DSM 28823</strain>
    </source>
</reference>
<sequence>MANLLNDYKQDVVTDSTYFRQMELYVESQYYRGRPYVGEYLDEVTGYWLKGDQERSRYYNHSTFNDLMITGLVGLRPRADEVLEVNPLVPAGKWDWFCLDKVLYHGKMVTIVWDKTGEKYGKGKGLYLLVDGKEVARRADLGKLTGKL</sequence>
<dbReference type="SUPFAM" id="SSF48208">
    <property type="entry name" value="Six-hairpin glycosidases"/>
    <property type="match status" value="1"/>
</dbReference>
<dbReference type="InterPro" id="IPR008928">
    <property type="entry name" value="6-hairpin_glycosidase_sf"/>
</dbReference>
<accession>A0A2T5C413</accession>
<comment type="caution">
    <text evidence="3">The sequence shown here is derived from an EMBL/GenBank/DDBJ whole genome shotgun (WGS) entry which is preliminary data.</text>
</comment>
<evidence type="ECO:0000259" key="1">
    <source>
        <dbReference type="Pfam" id="PF03633"/>
    </source>
</evidence>
<gene>
    <name evidence="3" type="ORF">C8N47_10492</name>
</gene>
<dbReference type="AlphaFoldDB" id="A0A2T5C413"/>
<dbReference type="Pfam" id="PF22422">
    <property type="entry name" value="MGH1-like_GH"/>
    <property type="match status" value="1"/>
</dbReference>
<dbReference type="Proteomes" id="UP000243525">
    <property type="component" value="Unassembled WGS sequence"/>
</dbReference>
<keyword evidence="4" id="KW-1185">Reference proteome</keyword>
<dbReference type="EMBL" id="QAAD01000004">
    <property type="protein sequence ID" value="PTN09547.1"/>
    <property type="molecule type" value="Genomic_DNA"/>
</dbReference>
<evidence type="ECO:0000313" key="3">
    <source>
        <dbReference type="EMBL" id="PTN09547.1"/>
    </source>
</evidence>
<dbReference type="InterPro" id="IPR054491">
    <property type="entry name" value="MGH1-like_GH"/>
</dbReference>